<reference evidence="2 3" key="1">
    <citation type="submission" date="2023-06" db="EMBL/GenBank/DDBJ databases">
        <title>Azospirillum isscasensis sp.nov, a bacterium isolated from rhizosphere soil of rice.</title>
        <authorList>
            <person name="Wang H."/>
        </authorList>
    </citation>
    <scope>NUCLEOTIDE SEQUENCE [LARGE SCALE GENOMIC DNA]</scope>
    <source>
        <strain evidence="2 3">C340-1</strain>
    </source>
</reference>
<keyword evidence="3" id="KW-1185">Reference proteome</keyword>
<name>A0ABU0WP62_9PROT</name>
<dbReference type="RefSeq" id="WP_306710938.1">
    <property type="nucleotide sequence ID" value="NZ_JAUJFI010000186.1"/>
</dbReference>
<gene>
    <name evidence="2" type="ORF">QSG27_24970</name>
</gene>
<dbReference type="InterPro" id="IPR001959">
    <property type="entry name" value="Transposase"/>
</dbReference>
<comment type="caution">
    <text evidence="2">The sequence shown here is derived from an EMBL/GenBank/DDBJ whole genome shotgun (WGS) entry which is preliminary data.</text>
</comment>
<proteinExistence type="predicted"/>
<dbReference type="Pfam" id="PF01385">
    <property type="entry name" value="OrfB_IS605"/>
    <property type="match status" value="1"/>
</dbReference>
<protein>
    <submittedName>
        <fullName evidence="2">Transposase</fullName>
    </submittedName>
</protein>
<dbReference type="EMBL" id="JAUJFI010000186">
    <property type="protein sequence ID" value="MDQ2105971.1"/>
    <property type="molecule type" value="Genomic_DNA"/>
</dbReference>
<feature type="domain" description="Probable transposase IS891/IS1136/IS1341" evidence="1">
    <location>
        <begin position="119"/>
        <end position="171"/>
    </location>
</feature>
<evidence type="ECO:0000259" key="1">
    <source>
        <dbReference type="Pfam" id="PF01385"/>
    </source>
</evidence>
<evidence type="ECO:0000313" key="3">
    <source>
        <dbReference type="Proteomes" id="UP001227317"/>
    </source>
</evidence>
<sequence length="207" mass="22962">MTKRPSTKQRSSGLPPGDCRLQAAKETRFRVSGTNVEHTRKLFWKRARYPQFRRKDGPQSTKFTQSAFRYLDGTLTLAKMAEPLNVVCPRELPSAPSTVTREADGRRWMSCRAVAHVEPLTGGAEAGIDLGLKDLTVFSTGEKVANPRHLAKRQKRLAREQRRLSRKHNAACNILAAGQAVTACGEGVSLGMLRHSERSSVKQEPAL</sequence>
<organism evidence="2 3">
    <name type="scientific">Azospirillum isscasi</name>
    <dbReference type="NCBI Taxonomy" id="3053926"/>
    <lineage>
        <taxon>Bacteria</taxon>
        <taxon>Pseudomonadati</taxon>
        <taxon>Pseudomonadota</taxon>
        <taxon>Alphaproteobacteria</taxon>
        <taxon>Rhodospirillales</taxon>
        <taxon>Azospirillaceae</taxon>
        <taxon>Azospirillum</taxon>
    </lineage>
</organism>
<dbReference type="Proteomes" id="UP001227317">
    <property type="component" value="Unassembled WGS sequence"/>
</dbReference>
<accession>A0ABU0WP62</accession>
<evidence type="ECO:0000313" key="2">
    <source>
        <dbReference type="EMBL" id="MDQ2105971.1"/>
    </source>
</evidence>